<protein>
    <submittedName>
        <fullName evidence="2">Phlebovirus_G2 domain-containing protein</fullName>
    </submittedName>
</protein>
<proteinExistence type="predicted"/>
<dbReference type="Pfam" id="PF07245">
    <property type="entry name" value="Phlebovirus_G2"/>
    <property type="match status" value="1"/>
</dbReference>
<sequence length="107" mass="12053">MFGIVNASSLIEELSKVNQFPGITYCSELSGLDCGLPSSGCLLYRVYNEAIDNRMYELQFEIDRSQGRSRSFRLSIHLNTQKSVFDNTVSVTSTSIPPIPFLHSHYI</sequence>
<evidence type="ECO:0000259" key="1">
    <source>
        <dbReference type="Pfam" id="PF07245"/>
    </source>
</evidence>
<feature type="domain" description="Phlebovirus glycoprotein G2 fusion" evidence="1">
    <location>
        <begin position="5"/>
        <end position="107"/>
    </location>
</feature>
<dbReference type="WBParaSite" id="HPLM_0000388901-mRNA-1">
    <property type="protein sequence ID" value="HPLM_0000388901-mRNA-1"/>
    <property type="gene ID" value="HPLM_0000388901"/>
</dbReference>
<dbReference type="InterPro" id="IPR009878">
    <property type="entry name" value="Phlebovirus_G2_fusion"/>
</dbReference>
<organism evidence="2">
    <name type="scientific">Haemonchus placei</name>
    <name type="common">Barber's pole worm</name>
    <dbReference type="NCBI Taxonomy" id="6290"/>
    <lineage>
        <taxon>Eukaryota</taxon>
        <taxon>Metazoa</taxon>
        <taxon>Ecdysozoa</taxon>
        <taxon>Nematoda</taxon>
        <taxon>Chromadorea</taxon>
        <taxon>Rhabditida</taxon>
        <taxon>Rhabditina</taxon>
        <taxon>Rhabditomorpha</taxon>
        <taxon>Strongyloidea</taxon>
        <taxon>Trichostrongylidae</taxon>
        <taxon>Haemonchus</taxon>
    </lineage>
</organism>
<reference evidence="2" key="1">
    <citation type="submission" date="2017-02" db="UniProtKB">
        <authorList>
            <consortium name="WormBaseParasite"/>
        </authorList>
    </citation>
    <scope>IDENTIFICATION</scope>
</reference>
<evidence type="ECO:0000313" key="2">
    <source>
        <dbReference type="WBParaSite" id="HPLM_0000388901-mRNA-1"/>
    </source>
</evidence>
<dbReference type="AlphaFoldDB" id="A0A0N4W2E4"/>
<name>A0A0N4W2E4_HAEPC</name>
<accession>A0A0N4W2E4</accession>